<dbReference type="GO" id="GO:0032153">
    <property type="term" value="C:cell division site"/>
    <property type="evidence" value="ECO:0007669"/>
    <property type="project" value="TreeGrafter"/>
</dbReference>
<evidence type="ECO:0000256" key="2">
    <source>
        <dbReference type="SAM" id="Coils"/>
    </source>
</evidence>
<gene>
    <name evidence="6" type="ORF">B0A49_02509</name>
</gene>
<dbReference type="GO" id="GO:0030139">
    <property type="term" value="C:endocytic vesicle"/>
    <property type="evidence" value="ECO:0007669"/>
    <property type="project" value="TreeGrafter"/>
</dbReference>
<dbReference type="PANTHER" id="PTHR23065:SF54">
    <property type="entry name" value="SUPPRESSOR OF YEAST PROFILIN DELETION"/>
    <property type="match status" value="1"/>
</dbReference>
<protein>
    <recommendedName>
        <fullName evidence="8">MHD domain-containing protein</fullName>
    </recommendedName>
</protein>
<dbReference type="EMBL" id="NAJN01000162">
    <property type="protein sequence ID" value="TKA77981.1"/>
    <property type="molecule type" value="Genomic_DNA"/>
</dbReference>
<feature type="compositionally biased region" description="Polar residues" evidence="3">
    <location>
        <begin position="268"/>
        <end position="280"/>
    </location>
</feature>
<dbReference type="GO" id="GO:0032185">
    <property type="term" value="P:septin cytoskeleton organization"/>
    <property type="evidence" value="ECO:0007669"/>
    <property type="project" value="TreeGrafter"/>
</dbReference>
<feature type="compositionally biased region" description="Low complexity" evidence="3">
    <location>
        <begin position="245"/>
        <end position="261"/>
    </location>
</feature>
<evidence type="ECO:0000259" key="5">
    <source>
        <dbReference type="Pfam" id="PF10291"/>
    </source>
</evidence>
<comment type="caution">
    <text evidence="6">The sequence shown here is derived from an EMBL/GenBank/DDBJ whole genome shotgun (WGS) entry which is preliminary data.</text>
</comment>
<evidence type="ECO:0000313" key="7">
    <source>
        <dbReference type="Proteomes" id="UP000308768"/>
    </source>
</evidence>
<dbReference type="Pfam" id="PF00611">
    <property type="entry name" value="FCH"/>
    <property type="match status" value="1"/>
</dbReference>
<dbReference type="Pfam" id="PF10291">
    <property type="entry name" value="muHD"/>
    <property type="match status" value="2"/>
</dbReference>
<accession>A0A4U0XN40</accession>
<dbReference type="InterPro" id="IPR018808">
    <property type="entry name" value="Muniscin_C"/>
</dbReference>
<dbReference type="STRING" id="331657.A0A4U0XN40"/>
<dbReference type="Proteomes" id="UP000308768">
    <property type="component" value="Unassembled WGS sequence"/>
</dbReference>
<dbReference type="PANTHER" id="PTHR23065">
    <property type="entry name" value="PROLINE-SERINE-THREONINE PHOSPHATASE INTERACTING PROTEIN 1"/>
    <property type="match status" value="1"/>
</dbReference>
<name>A0A4U0XN40_9PEZI</name>
<sequence>MSRSEYPAMLATLQPSQAVNALNDRVKVERRRLEEQYAQALNKLARRQLLCEAAELGVFSNPWQKIVTSTESLAESHHLLAQKIEADVERPLRDFASTDREMQAMSTIQGNLTAMAREIDGAQKKADKLKEKGAKAAAGKVANATSDVDNARSQWASQAPFVFEKLQAVDESRLNHLRDALTQYLTHEVDQVERDRVTAEQCLNVLLNVETADEIKTFALKMSGSRPRTERQGSASTPRTERQRSSIAPAASLAPIAPTASADERPSQRSGSVQEQKQSGGLSGLKRLGTVLGRRRGKAPSVSPERKTRPDLGSKFSSFGSRMGGRSKDTPPPMEAPQETPPSFRRQSPVDRRTSTPSRQADLSPTPRDKRRPFDRTNGMPTSGLANEPMTSPGFVNGTSRADPTSLREPLQPTAPSAAMPEPQRDSEGFSVPPSGRDAISQAEQEAAGGDDTIPPQFKVDIRDAPIQEEGHDAETALANVANTLRMQAPTGPGRRQGTLRGRRDVRNTVFVPSPQQNPEIPREEPSPASMQPILPPIAPVSPFKSNPRAAYLNDEQNAFSDTQSVRSATSATSAVIKHPELSQPGLNSSIVETVSAWFEHGALTRSVVIGELALAYNPPDLAAAAFGTSEAIRLENFHVLEKVAPNPTFIEPLAHRAGEYTVALPSITAKTVVAFNRAHANVRHLALRAQPLLSSPPGRDALTLSNVVLAMHLQGASATACQSKPVGTFSRSKALIYWPLGAVTLVPNAPPQKLLARFLTETEGRPGNVEATWDAVGEAAGVLGSGLAVSVKAEDKGKGKQPETDPFADEEGAGLGKEALETPGLVAVWREVQGPRKVGSGTYVAT</sequence>
<dbReference type="AlphaFoldDB" id="A0A4U0XN40"/>
<evidence type="ECO:0000313" key="6">
    <source>
        <dbReference type="EMBL" id="TKA77981.1"/>
    </source>
</evidence>
<proteinExistence type="predicted"/>
<keyword evidence="1" id="KW-0254">Endocytosis</keyword>
<dbReference type="FunFam" id="1.20.1270.60:FF:000102">
    <property type="entry name" value="WGS project CABT00000000 data, contig 2.23"/>
    <property type="match status" value="1"/>
</dbReference>
<evidence type="ECO:0000256" key="1">
    <source>
        <dbReference type="ARBA" id="ARBA00022583"/>
    </source>
</evidence>
<reference evidence="6 7" key="1">
    <citation type="submission" date="2017-03" db="EMBL/GenBank/DDBJ databases">
        <title>Genomes of endolithic fungi from Antarctica.</title>
        <authorList>
            <person name="Coleine C."/>
            <person name="Masonjones S."/>
            <person name="Stajich J.E."/>
        </authorList>
    </citation>
    <scope>NUCLEOTIDE SEQUENCE [LARGE SCALE GENOMIC DNA]</scope>
    <source>
        <strain evidence="6 7">CCFEE 5187</strain>
    </source>
</reference>
<feature type="domain" description="Muniscin C-terminal" evidence="5">
    <location>
        <begin position="585"/>
        <end position="676"/>
    </location>
</feature>
<feature type="region of interest" description="Disordered" evidence="3">
    <location>
        <begin position="220"/>
        <end position="458"/>
    </location>
</feature>
<dbReference type="InterPro" id="IPR027267">
    <property type="entry name" value="AH/BAR_dom_sf"/>
</dbReference>
<feature type="domain" description="FCH" evidence="4">
    <location>
        <begin position="29"/>
        <end position="78"/>
    </location>
</feature>
<dbReference type="CDD" id="cd07650">
    <property type="entry name" value="F-BAR_Syp1p_like"/>
    <property type="match status" value="1"/>
</dbReference>
<dbReference type="OrthoDB" id="331602at2759"/>
<feature type="coiled-coil region" evidence="2">
    <location>
        <begin position="16"/>
        <end position="50"/>
    </location>
</feature>
<organism evidence="6 7">
    <name type="scientific">Cryomyces minteri</name>
    <dbReference type="NCBI Taxonomy" id="331657"/>
    <lineage>
        <taxon>Eukaryota</taxon>
        <taxon>Fungi</taxon>
        <taxon>Dikarya</taxon>
        <taxon>Ascomycota</taxon>
        <taxon>Pezizomycotina</taxon>
        <taxon>Dothideomycetes</taxon>
        <taxon>Dothideomycetes incertae sedis</taxon>
        <taxon>Cryomyces</taxon>
    </lineage>
</organism>
<evidence type="ECO:0008006" key="8">
    <source>
        <dbReference type="Google" id="ProtNLM"/>
    </source>
</evidence>
<feature type="domain" description="Muniscin C-terminal" evidence="5">
    <location>
        <begin position="701"/>
        <end position="846"/>
    </location>
</feature>
<dbReference type="GO" id="GO:0005886">
    <property type="term" value="C:plasma membrane"/>
    <property type="evidence" value="ECO:0007669"/>
    <property type="project" value="TreeGrafter"/>
</dbReference>
<dbReference type="SUPFAM" id="SSF103657">
    <property type="entry name" value="BAR/IMD domain-like"/>
    <property type="match status" value="1"/>
</dbReference>
<evidence type="ECO:0000259" key="4">
    <source>
        <dbReference type="Pfam" id="PF00611"/>
    </source>
</evidence>
<feature type="region of interest" description="Disordered" evidence="3">
    <location>
        <begin position="794"/>
        <end position="817"/>
    </location>
</feature>
<dbReference type="GO" id="GO:0006897">
    <property type="term" value="P:endocytosis"/>
    <property type="evidence" value="ECO:0007669"/>
    <property type="project" value="UniProtKB-KW"/>
</dbReference>
<evidence type="ECO:0000256" key="3">
    <source>
        <dbReference type="SAM" id="MobiDB-lite"/>
    </source>
</evidence>
<keyword evidence="7" id="KW-1185">Reference proteome</keyword>
<keyword evidence="2" id="KW-0175">Coiled coil</keyword>
<dbReference type="Gene3D" id="1.20.1270.60">
    <property type="entry name" value="Arfaptin homology (AH) domain/BAR domain"/>
    <property type="match status" value="1"/>
</dbReference>
<dbReference type="InterPro" id="IPR001060">
    <property type="entry name" value="FCH_dom"/>
</dbReference>
<feature type="compositionally biased region" description="Basic and acidic residues" evidence="3">
    <location>
        <begin position="794"/>
        <end position="804"/>
    </location>
</feature>